<evidence type="ECO:0000256" key="1">
    <source>
        <dbReference type="SAM" id="MobiDB-lite"/>
    </source>
</evidence>
<dbReference type="EMBL" id="QUNO01000006">
    <property type="protein sequence ID" value="REH47357.1"/>
    <property type="molecule type" value="Genomic_DNA"/>
</dbReference>
<feature type="region of interest" description="Disordered" evidence="1">
    <location>
        <begin position="267"/>
        <end position="338"/>
    </location>
</feature>
<gene>
    <name evidence="2" type="ORF">BCF44_106522</name>
</gene>
<dbReference type="AlphaFoldDB" id="A0A3E0HLS4"/>
<keyword evidence="3" id="KW-1185">Reference proteome</keyword>
<name>A0A3E0HLS4_9PSEU</name>
<dbReference type="Proteomes" id="UP000256269">
    <property type="component" value="Unassembled WGS sequence"/>
</dbReference>
<accession>A0A3E0HLS4</accession>
<evidence type="ECO:0000313" key="3">
    <source>
        <dbReference type="Proteomes" id="UP000256269"/>
    </source>
</evidence>
<protein>
    <submittedName>
        <fullName evidence="2">Uncharacterized protein</fullName>
    </submittedName>
</protein>
<reference evidence="2 3" key="1">
    <citation type="submission" date="2018-08" db="EMBL/GenBank/DDBJ databases">
        <title>Genomic Encyclopedia of Archaeal and Bacterial Type Strains, Phase II (KMG-II): from individual species to whole genera.</title>
        <authorList>
            <person name="Goeker M."/>
        </authorList>
    </citation>
    <scope>NUCLEOTIDE SEQUENCE [LARGE SCALE GENOMIC DNA]</scope>
    <source>
        <strain evidence="2 3">DSM 45791</strain>
    </source>
</reference>
<organism evidence="2 3">
    <name type="scientific">Kutzneria buriramensis</name>
    <dbReference type="NCBI Taxonomy" id="1045776"/>
    <lineage>
        <taxon>Bacteria</taxon>
        <taxon>Bacillati</taxon>
        <taxon>Actinomycetota</taxon>
        <taxon>Actinomycetes</taxon>
        <taxon>Pseudonocardiales</taxon>
        <taxon>Pseudonocardiaceae</taxon>
        <taxon>Kutzneria</taxon>
    </lineage>
</organism>
<comment type="caution">
    <text evidence="2">The sequence shown here is derived from an EMBL/GenBank/DDBJ whole genome shotgun (WGS) entry which is preliminary data.</text>
</comment>
<sequence length="338" mass="36382">MCEPRDPVKHRLHQDVLEQLHQQAQPVGLCSGDRLQVGFDPAGKARTARVDPHGEWIVVISDAGARNPVFPYWAAIGKLGTDTRVVSASVWAVFRNAVAGADDLRPARLARVPQTQRFTDVAYTHTPKDGPPRTVTVGRRCLARETVHIGQPLWVLRDSNGEVTQLRLSRIWRAPGQYPVSARVGAHAPCWDPAELCPSCRLFGTADTRGEQQDKGLALQRGYRGHVRVGDAVAAPGTGTIEVTLPPASSPRPGAGQFYLANSRDVAGNVGTPALRNGDRPRTRRRGHGPCGAANSTGTPRSPTARCPAADELAPSTPTTRWSAPRWRSGSAACSPRP</sequence>
<evidence type="ECO:0000313" key="2">
    <source>
        <dbReference type="EMBL" id="REH47357.1"/>
    </source>
</evidence>
<proteinExistence type="predicted"/>
<dbReference type="RefSeq" id="WP_170217646.1">
    <property type="nucleotide sequence ID" value="NZ_CP144375.1"/>
</dbReference>